<reference evidence="1 2" key="1">
    <citation type="submission" date="2018-02" db="EMBL/GenBank/DDBJ databases">
        <title>The genomes of Aspergillus section Nigri reveals drivers in fungal speciation.</title>
        <authorList>
            <consortium name="DOE Joint Genome Institute"/>
            <person name="Vesth T.C."/>
            <person name="Nybo J."/>
            <person name="Theobald S."/>
            <person name="Brandl J."/>
            <person name="Frisvad J.C."/>
            <person name="Nielsen K.F."/>
            <person name="Lyhne E.K."/>
            <person name="Kogle M.E."/>
            <person name="Kuo A."/>
            <person name="Riley R."/>
            <person name="Clum A."/>
            <person name="Nolan M."/>
            <person name="Lipzen A."/>
            <person name="Salamov A."/>
            <person name="Henrissat B."/>
            <person name="Wiebenga A."/>
            <person name="De vries R.P."/>
            <person name="Grigoriev I.V."/>
            <person name="Mortensen U.H."/>
            <person name="Andersen M.R."/>
            <person name="Baker S.E."/>
        </authorList>
    </citation>
    <scope>NUCLEOTIDE SEQUENCE [LARGE SCALE GENOMIC DNA]</scope>
    <source>
        <strain evidence="1 2">CBS 121593</strain>
    </source>
</reference>
<gene>
    <name evidence="1" type="ORF">BO80DRAFT_289790</name>
</gene>
<sequence length="191" mass="22390">MKTPWQAHCCLLLARRRLCSVHGSGSTYGQRHFIANATQSLKHRQWNPPLIPLLHLLSLRMLRLGNWFFKLYSRESRPVVRWMFSFRWKRSHLSSWSDRSSCLVEFSVTSTFINISPSEWCTLADVQVSYRSNSSCLNIGVFILGYGTFWTHTMSSRVPHLGTWMRRLIEYFDLLSSVQRSYGCHAYTFLT</sequence>
<keyword evidence="2" id="KW-1185">Reference proteome</keyword>
<dbReference type="EMBL" id="KZ824427">
    <property type="protein sequence ID" value="RAL03659.1"/>
    <property type="molecule type" value="Genomic_DNA"/>
</dbReference>
<protein>
    <submittedName>
        <fullName evidence="1">Uncharacterized protein</fullName>
    </submittedName>
</protein>
<dbReference type="VEuPathDB" id="FungiDB:BO80DRAFT_289790"/>
<proteinExistence type="predicted"/>
<dbReference type="GeneID" id="37219852"/>
<dbReference type="RefSeq" id="XP_025577986.1">
    <property type="nucleotide sequence ID" value="XM_025714987.1"/>
</dbReference>
<dbReference type="AlphaFoldDB" id="A0A395H7W6"/>
<dbReference type="Proteomes" id="UP000249402">
    <property type="component" value="Unassembled WGS sequence"/>
</dbReference>
<accession>A0A395H7W6</accession>
<name>A0A395H7W6_9EURO</name>
<evidence type="ECO:0000313" key="2">
    <source>
        <dbReference type="Proteomes" id="UP000249402"/>
    </source>
</evidence>
<organism evidence="1 2">
    <name type="scientific">Aspergillus ibericus CBS 121593</name>
    <dbReference type="NCBI Taxonomy" id="1448316"/>
    <lineage>
        <taxon>Eukaryota</taxon>
        <taxon>Fungi</taxon>
        <taxon>Dikarya</taxon>
        <taxon>Ascomycota</taxon>
        <taxon>Pezizomycotina</taxon>
        <taxon>Eurotiomycetes</taxon>
        <taxon>Eurotiomycetidae</taxon>
        <taxon>Eurotiales</taxon>
        <taxon>Aspergillaceae</taxon>
        <taxon>Aspergillus</taxon>
        <taxon>Aspergillus subgen. Circumdati</taxon>
    </lineage>
</organism>
<evidence type="ECO:0000313" key="1">
    <source>
        <dbReference type="EMBL" id="RAL03659.1"/>
    </source>
</evidence>